<dbReference type="InterPro" id="IPR002469">
    <property type="entry name" value="Peptidase_S9B_N"/>
</dbReference>
<dbReference type="GeneID" id="113216128"/>
<dbReference type="Pfam" id="PF00326">
    <property type="entry name" value="Peptidase_S9"/>
    <property type="match status" value="1"/>
</dbReference>
<keyword evidence="5" id="KW-1185">Reference proteome</keyword>
<dbReference type="PANTHER" id="PTHR11731:SF187">
    <property type="entry name" value="INACTIVE DIPEPTIDYL PEPTIDASE 10-LIKE PROTEIN"/>
    <property type="match status" value="1"/>
</dbReference>
<dbReference type="GO" id="GO:0005886">
    <property type="term" value="C:plasma membrane"/>
    <property type="evidence" value="ECO:0007669"/>
    <property type="project" value="TreeGrafter"/>
</dbReference>
<dbReference type="GO" id="GO:0008236">
    <property type="term" value="F:serine-type peptidase activity"/>
    <property type="evidence" value="ECO:0007669"/>
    <property type="project" value="InterPro"/>
</dbReference>
<dbReference type="InterPro" id="IPR029058">
    <property type="entry name" value="AB_hydrolase_fold"/>
</dbReference>
<proteinExistence type="predicted"/>
<evidence type="ECO:0000259" key="4">
    <source>
        <dbReference type="Pfam" id="PF00930"/>
    </source>
</evidence>
<evidence type="ECO:0000256" key="1">
    <source>
        <dbReference type="SAM" id="MobiDB-lite"/>
    </source>
</evidence>
<gene>
    <name evidence="6 7" type="primary">LOC113216128</name>
</gene>
<feature type="compositionally biased region" description="Basic and acidic residues" evidence="1">
    <location>
        <begin position="25"/>
        <end position="42"/>
    </location>
</feature>
<evidence type="ECO:0000313" key="5">
    <source>
        <dbReference type="Proteomes" id="UP000504606"/>
    </source>
</evidence>
<evidence type="ECO:0000256" key="2">
    <source>
        <dbReference type="SAM" id="Phobius"/>
    </source>
</evidence>
<keyword evidence="2" id="KW-0812">Transmembrane</keyword>
<feature type="region of interest" description="Disordered" evidence="1">
    <location>
        <begin position="1"/>
        <end position="62"/>
    </location>
</feature>
<dbReference type="PANTHER" id="PTHR11731">
    <property type="entry name" value="PROTEASE FAMILY S9B,C DIPEPTIDYL-PEPTIDASE IV-RELATED"/>
    <property type="match status" value="1"/>
</dbReference>
<dbReference type="GO" id="GO:0006508">
    <property type="term" value="P:proteolysis"/>
    <property type="evidence" value="ECO:0007669"/>
    <property type="project" value="InterPro"/>
</dbReference>
<keyword evidence="2" id="KW-0472">Membrane</keyword>
<protein>
    <submittedName>
        <fullName evidence="6 7">Inactive dipeptidyl peptidase 10 isoform X1</fullName>
    </submittedName>
</protein>
<dbReference type="KEGG" id="foc:113216128"/>
<organism evidence="5 7">
    <name type="scientific">Frankliniella occidentalis</name>
    <name type="common">Western flower thrips</name>
    <name type="synonym">Euthrips occidentalis</name>
    <dbReference type="NCBI Taxonomy" id="133901"/>
    <lineage>
        <taxon>Eukaryota</taxon>
        <taxon>Metazoa</taxon>
        <taxon>Ecdysozoa</taxon>
        <taxon>Arthropoda</taxon>
        <taxon>Hexapoda</taxon>
        <taxon>Insecta</taxon>
        <taxon>Pterygota</taxon>
        <taxon>Neoptera</taxon>
        <taxon>Paraneoptera</taxon>
        <taxon>Thysanoptera</taxon>
        <taxon>Terebrantia</taxon>
        <taxon>Thripoidea</taxon>
        <taxon>Thripidae</taxon>
        <taxon>Frankliniella</taxon>
    </lineage>
</organism>
<keyword evidence="2" id="KW-1133">Transmembrane helix</keyword>
<name>A0A9C6WRB4_FRAOC</name>
<accession>A0A9C6WRB4</accession>
<dbReference type="Gene3D" id="3.40.50.1820">
    <property type="entry name" value="alpha/beta hydrolase"/>
    <property type="match status" value="1"/>
</dbReference>
<feature type="domain" description="Dipeptidylpeptidase IV N-terminal" evidence="4">
    <location>
        <begin position="185"/>
        <end position="541"/>
    </location>
</feature>
<dbReference type="AlphaFoldDB" id="A0A9C6WRB4"/>
<dbReference type="InterPro" id="IPR050278">
    <property type="entry name" value="Serine_Prot_S9B/DPPIV"/>
</dbReference>
<dbReference type="RefSeq" id="XP_052125312.1">
    <property type="nucleotide sequence ID" value="XM_052269352.1"/>
</dbReference>
<dbReference type="RefSeq" id="XP_052125311.1">
    <property type="nucleotide sequence ID" value="XM_052269351.1"/>
</dbReference>
<dbReference type="OrthoDB" id="16520at2759"/>
<dbReference type="InterPro" id="IPR001375">
    <property type="entry name" value="Peptidase_S9_cat"/>
</dbReference>
<dbReference type="GO" id="GO:0008239">
    <property type="term" value="F:dipeptidyl-peptidase activity"/>
    <property type="evidence" value="ECO:0007669"/>
    <property type="project" value="TreeGrafter"/>
</dbReference>
<evidence type="ECO:0000313" key="7">
    <source>
        <dbReference type="RefSeq" id="XP_052125312.1"/>
    </source>
</evidence>
<dbReference type="SUPFAM" id="SSF82171">
    <property type="entry name" value="DPP6 N-terminal domain-like"/>
    <property type="match status" value="1"/>
</dbReference>
<dbReference type="SUPFAM" id="SSF53474">
    <property type="entry name" value="alpha/beta-Hydrolases"/>
    <property type="match status" value="1"/>
</dbReference>
<feature type="domain" description="Peptidase S9 prolyl oligopeptidase catalytic" evidence="3">
    <location>
        <begin position="673"/>
        <end position="871"/>
    </location>
</feature>
<sequence>MHAATTDRGGSWKVPADDIVQVADPRSKKDQDEPEVRLHHQESTSSTLRRSAEPQPDATGPLQSVRKKINELLYPGSGDGHNWRSIIFSLLVIGLVISGIVTAIYLLGYVDELLYWSGRRMRLEELLAGDLASQRLPPAWVDSTHLVYQADDGALSVLDTTNNNVSLLVTNHTLRQLNVKSFKCSHDLRYVLLQHTVTQIFRQSYTAQYTVYDVSNDHHIPLRLAHAPKVMPTPLQFASWLGSTEGLLMIVENDIYLRSSPQVEEDTRLTHTGQANEYYNGVADWLYQEEILSSPEAVWPSPDGSHLLYASFNDSLVRTMSYPWFSLAGQVAPGASSASFFPESRTVRYPTPGTANPEVKLWVVVVANTTDLTPMELRPPAVFEDQEYYLTSAGWVGQDNDMVAAVWMRRAQNFSIVSVCSPPNWTCIETHAERAPDDSWLDLQQQPLFAPGGDSFLLLASVAEDTEFYTHVKLVTRTRTRTAVLSHGRYEVTDILSWDTVNHVVYYLGTHERQPGQQHLYVVRDPSTDDPRRLEPQCITCGLTGLVGSDRDHYVNCTHFSAITAPFDPVTGVTHYVLECEGPGLPLGGVHVASTHGLLRLLYSTMPARAARLSQLALPTMRSFEVPLAQGLRAQVQLLLPPSWREELRDAAFPVLVEVNGRPGSRTVTDRFSVHWGTYMSSRFDVVYVRLDARGARGQSKRGLHRKLGGPEVQDQISVVRYLLDSLKYMDRTRVGLWGWGYGGYVTAMVLGSQQSVFQCGIAVSPVADWLYYNSAFTERILGQPSDNVKGYVEADATQRARSIPSHSLYLLHGLADVSAPFLHGVTLARALTQEGIVFRYQSYADEGHKLDGVMEHVYKSMEDYLMKCLSLDEDADRPSQPS</sequence>
<dbReference type="Pfam" id="PF00930">
    <property type="entry name" value="DPPIV_N"/>
    <property type="match status" value="1"/>
</dbReference>
<feature type="transmembrane region" description="Helical" evidence="2">
    <location>
        <begin position="86"/>
        <end position="110"/>
    </location>
</feature>
<evidence type="ECO:0000259" key="3">
    <source>
        <dbReference type="Pfam" id="PF00326"/>
    </source>
</evidence>
<evidence type="ECO:0000313" key="6">
    <source>
        <dbReference type="RefSeq" id="XP_052125311.1"/>
    </source>
</evidence>
<dbReference type="Gene3D" id="2.140.10.30">
    <property type="entry name" value="Dipeptidylpeptidase IV, N-terminal domain"/>
    <property type="match status" value="1"/>
</dbReference>
<dbReference type="Proteomes" id="UP000504606">
    <property type="component" value="Unplaced"/>
</dbReference>
<reference evidence="6 7" key="1">
    <citation type="submission" date="2025-04" db="UniProtKB">
        <authorList>
            <consortium name="RefSeq"/>
        </authorList>
    </citation>
    <scope>IDENTIFICATION</scope>
    <source>
        <tissue evidence="6 7">Whole organism</tissue>
    </source>
</reference>